<keyword evidence="2" id="KW-1185">Reference proteome</keyword>
<name>A0A5C6WZX3_9DELT</name>
<proteinExistence type="predicted"/>
<comment type="caution">
    <text evidence="1">The sequence shown here is derived from an EMBL/GenBank/DDBJ whole genome shotgun (WGS) entry which is preliminary data.</text>
</comment>
<sequence>MTKSMVKPRNILLTLKEHNANSCTTIKQIYNARSAYRSSIRGADTEMQHLMKLLERDQYIHWHRLKDEVVVRDLFWCHPDAVKLCNTCHLVFLIDSTYKTNKYRLSLLDFVGVTPTAMTFSTGFAYL</sequence>
<dbReference type="EMBL" id="VOSM01000060">
    <property type="protein sequence ID" value="TXD32942.1"/>
    <property type="molecule type" value="Genomic_DNA"/>
</dbReference>
<gene>
    <name evidence="1" type="ORF">FRC98_20875</name>
</gene>
<organism evidence="1 2">
    <name type="scientific">Lujinxingia vulgaris</name>
    <dbReference type="NCBI Taxonomy" id="2600176"/>
    <lineage>
        <taxon>Bacteria</taxon>
        <taxon>Deltaproteobacteria</taxon>
        <taxon>Bradymonadales</taxon>
        <taxon>Lujinxingiaceae</taxon>
        <taxon>Lujinxingia</taxon>
    </lineage>
</organism>
<dbReference type="Proteomes" id="UP000321412">
    <property type="component" value="Unassembled WGS sequence"/>
</dbReference>
<evidence type="ECO:0000313" key="2">
    <source>
        <dbReference type="Proteomes" id="UP000321412"/>
    </source>
</evidence>
<evidence type="ECO:0000313" key="1">
    <source>
        <dbReference type="EMBL" id="TXD32942.1"/>
    </source>
</evidence>
<dbReference type="PANTHER" id="PTHR47718:SF3">
    <property type="entry name" value="PROTEIN FAR1-RELATED SEQUENCE 5-LIKE"/>
    <property type="match status" value="1"/>
</dbReference>
<protein>
    <submittedName>
        <fullName evidence="1">Transposase</fullName>
    </submittedName>
</protein>
<dbReference type="PANTHER" id="PTHR47718">
    <property type="entry name" value="OS01G0519700 PROTEIN"/>
    <property type="match status" value="1"/>
</dbReference>
<dbReference type="AlphaFoldDB" id="A0A5C6WZX3"/>
<feature type="non-terminal residue" evidence="1">
    <location>
        <position position="127"/>
    </location>
</feature>
<reference evidence="1 2" key="1">
    <citation type="submission" date="2019-08" db="EMBL/GenBank/DDBJ databases">
        <title>Bradymonadales sp. TMQ4.</title>
        <authorList>
            <person name="Liang Q."/>
        </authorList>
    </citation>
    <scope>NUCLEOTIDE SEQUENCE [LARGE SCALE GENOMIC DNA]</scope>
    <source>
        <strain evidence="1 2">TMQ4</strain>
    </source>
</reference>
<accession>A0A5C6WZX3</accession>